<dbReference type="Proteomes" id="UP000777438">
    <property type="component" value="Unassembled WGS sequence"/>
</dbReference>
<sequence>MSSPSVTREEVARHNTPEDLWCIIDHKVYDLTDFADAHPGGNVVLEQVAGQDATTAFYNLHRHEVLQKYADLCISTLENEAPEVLNPKPGDLSPVPYAEPLWLRPEFSSPHYTESHHRLQQAMRRFVDIYVIPEAQEKERDGTYVSQELVERMAKENIHAMRLGPGEHLHGRTLLGGVVEGKDFDFFHELVVSQELARIGARGFADGMLSGLVIGLTAVIHWLPHGELRTIVIHEALAGKKKICLAISEAFAGSDVAGIQTTATKTTDGKHYVVSGTKKWITNGMFADYFVTGCKTDKGFSVLLIPRSEGVTTKAIKTSYSATAGTAYVQFDKVMVPVDHLLGEEHKGFTVIMSNFNHERFAMICGSIRGTRGIVEECLKWCNQRVVFKRRLIDQPVIRAKLARMIANVEAAQAWLEQITGQMVKMAYKEQAMRLSGPLALLKSFTTRVAHEVADEAVNIFGGRGLTQTGMGSRIENFQRTYKFDAILGGAEEILSDLAVRQAVKKFPKSML</sequence>
<comment type="similarity">
    <text evidence="2">Belongs to the acyl-CoA dehydrogenase family.</text>
</comment>
<dbReference type="OrthoDB" id="2588832at2759"/>
<keyword evidence="4" id="KW-0274">FAD</keyword>
<dbReference type="GO" id="GO:0005737">
    <property type="term" value="C:cytoplasm"/>
    <property type="evidence" value="ECO:0007669"/>
    <property type="project" value="TreeGrafter"/>
</dbReference>
<protein>
    <submittedName>
        <fullName evidence="7">Acyl-CoA dehydrogenase/oxidase</fullName>
    </submittedName>
</protein>
<proteinExistence type="inferred from homology"/>
<dbReference type="InterPro" id="IPR009075">
    <property type="entry name" value="AcylCo_DH/oxidase_C"/>
</dbReference>
<dbReference type="InterPro" id="IPR006089">
    <property type="entry name" value="Acyl-CoA_DH_CS"/>
</dbReference>
<dbReference type="Gene3D" id="1.20.140.10">
    <property type="entry name" value="Butyryl-CoA Dehydrogenase, subunit A, domain 3"/>
    <property type="match status" value="1"/>
</dbReference>
<feature type="domain" description="Cytochrome b5 heme-binding" evidence="6">
    <location>
        <begin position="3"/>
        <end position="78"/>
    </location>
</feature>
<dbReference type="SUPFAM" id="SSF56645">
    <property type="entry name" value="Acyl-CoA dehydrogenase NM domain-like"/>
    <property type="match status" value="1"/>
</dbReference>
<dbReference type="Gene3D" id="1.10.540.10">
    <property type="entry name" value="Acyl-CoA dehydrogenase/oxidase, N-terminal domain"/>
    <property type="match status" value="1"/>
</dbReference>
<accession>A0A9P9AHF2</accession>
<dbReference type="PANTHER" id="PTHR48083:SF28">
    <property type="entry name" value="ACYL-COA DEHYDROGENASE FAMILY PROTEIN (AFU_ORTHOLOGUE AFUA_6G10880)-RELATED"/>
    <property type="match status" value="1"/>
</dbReference>
<dbReference type="Gene3D" id="3.10.120.10">
    <property type="entry name" value="Cytochrome b5-like heme/steroid binding domain"/>
    <property type="match status" value="1"/>
</dbReference>
<dbReference type="InterPro" id="IPR036400">
    <property type="entry name" value="Cyt_B5-like_heme/steroid_sf"/>
</dbReference>
<comment type="caution">
    <text evidence="7">The sequence shown here is derived from an EMBL/GenBank/DDBJ whole genome shotgun (WGS) entry which is preliminary data.</text>
</comment>
<dbReference type="PROSITE" id="PS00072">
    <property type="entry name" value="ACYL_COA_DH_1"/>
    <property type="match status" value="1"/>
</dbReference>
<dbReference type="SUPFAM" id="SSF55856">
    <property type="entry name" value="Cytochrome b5-like heme/steroid binding domain"/>
    <property type="match status" value="1"/>
</dbReference>
<dbReference type="EMBL" id="JAGPYM010000089">
    <property type="protein sequence ID" value="KAH6867798.1"/>
    <property type="molecule type" value="Genomic_DNA"/>
</dbReference>
<dbReference type="Pfam" id="PF02770">
    <property type="entry name" value="Acyl-CoA_dh_M"/>
    <property type="match status" value="1"/>
</dbReference>
<dbReference type="AlphaFoldDB" id="A0A9P9AHF2"/>
<keyword evidence="8" id="KW-1185">Reference proteome</keyword>
<organism evidence="7 8">
    <name type="scientific">Thelonectria olida</name>
    <dbReference type="NCBI Taxonomy" id="1576542"/>
    <lineage>
        <taxon>Eukaryota</taxon>
        <taxon>Fungi</taxon>
        <taxon>Dikarya</taxon>
        <taxon>Ascomycota</taxon>
        <taxon>Pezizomycotina</taxon>
        <taxon>Sordariomycetes</taxon>
        <taxon>Hypocreomycetidae</taxon>
        <taxon>Hypocreales</taxon>
        <taxon>Nectriaceae</taxon>
        <taxon>Thelonectria</taxon>
    </lineage>
</organism>
<dbReference type="InterPro" id="IPR009100">
    <property type="entry name" value="AcylCoA_DH/oxidase_NM_dom_sf"/>
</dbReference>
<comment type="cofactor">
    <cofactor evidence="1">
        <name>FAD</name>
        <dbReference type="ChEBI" id="CHEBI:57692"/>
    </cofactor>
</comment>
<dbReference type="GO" id="GO:0033539">
    <property type="term" value="P:fatty acid beta-oxidation using acyl-CoA dehydrogenase"/>
    <property type="evidence" value="ECO:0007669"/>
    <property type="project" value="TreeGrafter"/>
</dbReference>
<dbReference type="InterPro" id="IPR036250">
    <property type="entry name" value="AcylCo_DH-like_C"/>
</dbReference>
<dbReference type="InterPro" id="IPR046373">
    <property type="entry name" value="Acyl-CoA_Oxase/DH_mid-dom_sf"/>
</dbReference>
<dbReference type="PANTHER" id="PTHR48083">
    <property type="entry name" value="MEDIUM-CHAIN SPECIFIC ACYL-COA DEHYDROGENASE, MITOCHONDRIAL-RELATED"/>
    <property type="match status" value="1"/>
</dbReference>
<dbReference type="InterPro" id="IPR006091">
    <property type="entry name" value="Acyl-CoA_Oxase/DH_mid-dom"/>
</dbReference>
<dbReference type="Gene3D" id="2.40.110.10">
    <property type="entry name" value="Butyryl-CoA Dehydrogenase, subunit A, domain 2"/>
    <property type="match status" value="1"/>
</dbReference>
<evidence type="ECO:0000313" key="8">
    <source>
        <dbReference type="Proteomes" id="UP000777438"/>
    </source>
</evidence>
<reference evidence="7 8" key="1">
    <citation type="journal article" date="2021" name="Nat. Commun.">
        <title>Genetic determinants of endophytism in the Arabidopsis root mycobiome.</title>
        <authorList>
            <person name="Mesny F."/>
            <person name="Miyauchi S."/>
            <person name="Thiergart T."/>
            <person name="Pickel B."/>
            <person name="Atanasova L."/>
            <person name="Karlsson M."/>
            <person name="Huettel B."/>
            <person name="Barry K.W."/>
            <person name="Haridas S."/>
            <person name="Chen C."/>
            <person name="Bauer D."/>
            <person name="Andreopoulos W."/>
            <person name="Pangilinan J."/>
            <person name="LaButti K."/>
            <person name="Riley R."/>
            <person name="Lipzen A."/>
            <person name="Clum A."/>
            <person name="Drula E."/>
            <person name="Henrissat B."/>
            <person name="Kohler A."/>
            <person name="Grigoriev I.V."/>
            <person name="Martin F.M."/>
            <person name="Hacquard S."/>
        </authorList>
    </citation>
    <scope>NUCLEOTIDE SEQUENCE [LARGE SCALE GENOMIC DNA]</scope>
    <source>
        <strain evidence="7 8">MPI-CAGE-CH-0241</strain>
    </source>
</reference>
<dbReference type="SUPFAM" id="SSF47203">
    <property type="entry name" value="Acyl-CoA dehydrogenase C-terminal domain-like"/>
    <property type="match status" value="1"/>
</dbReference>
<dbReference type="Pfam" id="PF00173">
    <property type="entry name" value="Cyt-b5"/>
    <property type="match status" value="1"/>
</dbReference>
<evidence type="ECO:0000256" key="1">
    <source>
        <dbReference type="ARBA" id="ARBA00001974"/>
    </source>
</evidence>
<keyword evidence="5" id="KW-0560">Oxidoreductase</keyword>
<keyword evidence="3" id="KW-0285">Flavoprotein</keyword>
<dbReference type="SMART" id="SM01117">
    <property type="entry name" value="Cyt-b5"/>
    <property type="match status" value="1"/>
</dbReference>
<evidence type="ECO:0000256" key="3">
    <source>
        <dbReference type="ARBA" id="ARBA00022630"/>
    </source>
</evidence>
<dbReference type="GO" id="GO:0050660">
    <property type="term" value="F:flavin adenine dinucleotide binding"/>
    <property type="evidence" value="ECO:0007669"/>
    <property type="project" value="InterPro"/>
</dbReference>
<dbReference type="GO" id="GO:0003995">
    <property type="term" value="F:acyl-CoA dehydrogenase activity"/>
    <property type="evidence" value="ECO:0007669"/>
    <property type="project" value="InterPro"/>
</dbReference>
<gene>
    <name evidence="7" type="ORF">B0T10DRAFT_596356</name>
</gene>
<evidence type="ECO:0000256" key="2">
    <source>
        <dbReference type="ARBA" id="ARBA00009347"/>
    </source>
</evidence>
<evidence type="ECO:0000313" key="7">
    <source>
        <dbReference type="EMBL" id="KAH6867798.1"/>
    </source>
</evidence>
<evidence type="ECO:0000256" key="5">
    <source>
        <dbReference type="ARBA" id="ARBA00023002"/>
    </source>
</evidence>
<evidence type="ECO:0000259" key="6">
    <source>
        <dbReference type="PROSITE" id="PS50255"/>
    </source>
</evidence>
<dbReference type="Pfam" id="PF00441">
    <property type="entry name" value="Acyl-CoA_dh_1"/>
    <property type="match status" value="1"/>
</dbReference>
<dbReference type="InterPro" id="IPR001199">
    <property type="entry name" value="Cyt_B5-like_heme/steroid-bd"/>
</dbReference>
<dbReference type="InterPro" id="IPR037069">
    <property type="entry name" value="AcylCoA_DH/ox_N_sf"/>
</dbReference>
<dbReference type="PROSITE" id="PS50255">
    <property type="entry name" value="CYTOCHROME_B5_2"/>
    <property type="match status" value="1"/>
</dbReference>
<name>A0A9P9AHF2_9HYPO</name>
<dbReference type="InterPro" id="IPR050741">
    <property type="entry name" value="Acyl-CoA_dehydrogenase"/>
</dbReference>
<evidence type="ECO:0000256" key="4">
    <source>
        <dbReference type="ARBA" id="ARBA00022827"/>
    </source>
</evidence>